<dbReference type="AlphaFoldDB" id="A0A182E6T6"/>
<gene>
    <name evidence="1" type="ORF">NOO_LOCUS3725</name>
</gene>
<proteinExistence type="predicted"/>
<name>A0A182E6T6_ONCOC</name>
<organism evidence="3">
    <name type="scientific">Onchocerca ochengi</name>
    <name type="common">Filarial nematode worm</name>
    <dbReference type="NCBI Taxonomy" id="42157"/>
    <lineage>
        <taxon>Eukaryota</taxon>
        <taxon>Metazoa</taxon>
        <taxon>Ecdysozoa</taxon>
        <taxon>Nematoda</taxon>
        <taxon>Chromadorea</taxon>
        <taxon>Rhabditida</taxon>
        <taxon>Spirurina</taxon>
        <taxon>Spiruromorpha</taxon>
        <taxon>Filarioidea</taxon>
        <taxon>Onchocercidae</taxon>
        <taxon>Onchocerca</taxon>
    </lineage>
</organism>
<keyword evidence="2" id="KW-1185">Reference proteome</keyword>
<sequence length="75" mass="8319">MSIILISSLTARLGMTLHRLKDKYSHNSFLMDTSIMKCCHGCKSGRPLAVRIVTSVEPAIFSDIIDVIVHQEDSS</sequence>
<dbReference type="EMBL" id="UYRW01000744">
    <property type="protein sequence ID" value="VDK70251.1"/>
    <property type="molecule type" value="Genomic_DNA"/>
</dbReference>
<accession>A0A182E6T6</accession>
<evidence type="ECO:0000313" key="3">
    <source>
        <dbReference type="WBParaSite" id="nOo.2.0.1.t03725-RA"/>
    </source>
</evidence>
<dbReference type="Proteomes" id="UP000271087">
    <property type="component" value="Unassembled WGS sequence"/>
</dbReference>
<reference evidence="1 2" key="2">
    <citation type="submission" date="2018-08" db="EMBL/GenBank/DDBJ databases">
        <authorList>
            <person name="Laetsch R D."/>
            <person name="Stevens L."/>
            <person name="Kumar S."/>
            <person name="Blaxter L. M."/>
        </authorList>
    </citation>
    <scope>NUCLEOTIDE SEQUENCE [LARGE SCALE GENOMIC DNA]</scope>
</reference>
<reference evidence="3" key="1">
    <citation type="submission" date="2016-06" db="UniProtKB">
        <authorList>
            <consortium name="WormBaseParasite"/>
        </authorList>
    </citation>
    <scope>IDENTIFICATION</scope>
</reference>
<evidence type="ECO:0000313" key="2">
    <source>
        <dbReference type="Proteomes" id="UP000271087"/>
    </source>
</evidence>
<protein>
    <submittedName>
        <fullName evidence="3">Secreted protein</fullName>
    </submittedName>
</protein>
<evidence type="ECO:0000313" key="1">
    <source>
        <dbReference type="EMBL" id="VDK70251.1"/>
    </source>
</evidence>
<dbReference type="WBParaSite" id="nOo.2.0.1.t03725-RA">
    <property type="protein sequence ID" value="nOo.2.0.1.t03725-RA"/>
    <property type="gene ID" value="nOo.2.0.1.g03725"/>
</dbReference>